<dbReference type="InterPro" id="IPR032699">
    <property type="entry name" value="Izumo-Ig"/>
</dbReference>
<dbReference type="GO" id="GO:0005102">
    <property type="term" value="F:signaling receptor binding"/>
    <property type="evidence" value="ECO:0007669"/>
    <property type="project" value="InterPro"/>
</dbReference>
<dbReference type="GO" id="GO:0035036">
    <property type="term" value="P:sperm-egg recognition"/>
    <property type="evidence" value="ECO:0007669"/>
    <property type="project" value="InterPro"/>
</dbReference>
<keyword evidence="4" id="KW-1133">Transmembrane helix</keyword>
<dbReference type="GO" id="GO:0002080">
    <property type="term" value="C:acrosomal membrane"/>
    <property type="evidence" value="ECO:0007669"/>
    <property type="project" value="TreeGrafter"/>
</dbReference>
<keyword evidence="4" id="KW-0812">Transmembrane</keyword>
<dbReference type="GO" id="GO:0007342">
    <property type="term" value="P:fusion of sperm to egg plasma membrane involved in single fertilization"/>
    <property type="evidence" value="ECO:0007669"/>
    <property type="project" value="InterPro"/>
</dbReference>
<evidence type="ECO:0000256" key="3">
    <source>
        <dbReference type="SAM" id="MobiDB-lite"/>
    </source>
</evidence>
<evidence type="ECO:0000313" key="7">
    <source>
        <dbReference type="RefSeq" id="XP_042585955.1"/>
    </source>
</evidence>
<dbReference type="PROSITE" id="PS50835">
    <property type="entry name" value="IG_LIKE"/>
    <property type="match status" value="1"/>
</dbReference>
<evidence type="ECO:0000256" key="2">
    <source>
        <dbReference type="ARBA" id="ARBA00022729"/>
    </source>
</evidence>
<feature type="compositionally biased region" description="Basic and acidic residues" evidence="3">
    <location>
        <begin position="319"/>
        <end position="328"/>
    </location>
</feature>
<dbReference type="SMART" id="SM00409">
    <property type="entry name" value="IG"/>
    <property type="match status" value="1"/>
</dbReference>
<accession>A0A9R0A5P7</accession>
<dbReference type="KEGG" id="ccar:109090902"/>
<dbReference type="CDD" id="cd00096">
    <property type="entry name" value="Ig"/>
    <property type="match status" value="1"/>
</dbReference>
<dbReference type="PANTHER" id="PTHR35540">
    <property type="entry name" value="IZUMO SPERM-EGG FUSION PROTEIN 1"/>
    <property type="match status" value="1"/>
</dbReference>
<dbReference type="Pfam" id="PF15005">
    <property type="entry name" value="IZUMO"/>
    <property type="match status" value="1"/>
</dbReference>
<feature type="transmembrane region" description="Helical" evidence="4">
    <location>
        <begin position="288"/>
        <end position="310"/>
    </location>
</feature>
<dbReference type="InterPro" id="IPR007110">
    <property type="entry name" value="Ig-like_dom"/>
</dbReference>
<reference evidence="7" key="1">
    <citation type="submission" date="2025-08" db="UniProtKB">
        <authorList>
            <consortium name="RefSeq"/>
        </authorList>
    </citation>
    <scope>IDENTIFICATION</scope>
    <source>
        <tissue evidence="7">Muscle</tissue>
    </source>
</reference>
<keyword evidence="4" id="KW-0472">Membrane</keyword>
<protein>
    <submittedName>
        <fullName evidence="7">Izumo sperm-egg fusion protein 1-like</fullName>
    </submittedName>
</protein>
<evidence type="ECO:0000256" key="5">
    <source>
        <dbReference type="SAM" id="SignalP"/>
    </source>
</evidence>
<dbReference type="GO" id="GO:0086080">
    <property type="term" value="F:protein binding involved in heterotypic cell-cell adhesion"/>
    <property type="evidence" value="ECO:0007669"/>
    <property type="project" value="TreeGrafter"/>
</dbReference>
<dbReference type="InterPro" id="IPR032700">
    <property type="entry name" value="IZUMO1"/>
</dbReference>
<dbReference type="GO" id="GO:0005886">
    <property type="term" value="C:plasma membrane"/>
    <property type="evidence" value="ECO:0007669"/>
    <property type="project" value="TreeGrafter"/>
</dbReference>
<sequence length="351" mass="40350">MAFAFLFGWLLILSSCLSVKSCLQCDQVVVYVHEDFLSTVKGITVRDQIELKQIIEHAYINYRYTSRRFHGVIDPTTLYRARTEYQSEFKRHWKEDRTDSVQWDMINIVEKGKKILQKHLEIFAAHGLCPNKCGLLYQRVMNCTSCQYGLFMCQSAMPPLDCGEHHLEADEGEEVVLDCFLPWHALVVGQNEYQYSWHPGEKNLSDEGEYEALVVTEESKIVLNQLKVNEEGIYRCLLQDQKGTTLSRMYFELKVNPLPSTTPRLIVALPSLPSGYDATLHGLQRSSFIIIVILLTVLSITGSLVIIVNLRVTMKWQEEERDSRRGGEGEDVENLELVNVTERGCDPKRHE</sequence>
<evidence type="ECO:0000259" key="6">
    <source>
        <dbReference type="PROSITE" id="PS50835"/>
    </source>
</evidence>
<dbReference type="GeneID" id="109090902"/>
<feature type="domain" description="Ig-like" evidence="6">
    <location>
        <begin position="158"/>
        <end position="247"/>
    </location>
</feature>
<dbReference type="InterPro" id="IPR003599">
    <property type="entry name" value="Ig_sub"/>
</dbReference>
<dbReference type="RefSeq" id="XP_042585955.1">
    <property type="nucleotide sequence ID" value="XM_042730021.1"/>
</dbReference>
<keyword evidence="2 5" id="KW-0732">Signal</keyword>
<feature type="region of interest" description="Disordered" evidence="3">
    <location>
        <begin position="319"/>
        <end position="351"/>
    </location>
</feature>
<feature type="chain" id="PRO_5040301904" evidence="5">
    <location>
        <begin position="19"/>
        <end position="351"/>
    </location>
</feature>
<name>A0A9R0A5P7_CYPCA</name>
<comment type="similarity">
    <text evidence="1">Belongs to the Izumo family.</text>
</comment>
<dbReference type="OrthoDB" id="9907157at2759"/>
<dbReference type="Pfam" id="PF16706">
    <property type="entry name" value="Izumo-Ig"/>
    <property type="match status" value="1"/>
</dbReference>
<evidence type="ECO:0000256" key="1">
    <source>
        <dbReference type="ARBA" id="ARBA00009633"/>
    </source>
</evidence>
<feature type="signal peptide" evidence="5">
    <location>
        <begin position="1"/>
        <end position="18"/>
    </location>
</feature>
<dbReference type="Proteomes" id="UP001155660">
    <property type="component" value="Chromosome B8"/>
</dbReference>
<organism evidence="7">
    <name type="scientific">Cyprinus carpio</name>
    <name type="common">Common carp</name>
    <dbReference type="NCBI Taxonomy" id="7962"/>
    <lineage>
        <taxon>Eukaryota</taxon>
        <taxon>Metazoa</taxon>
        <taxon>Chordata</taxon>
        <taxon>Craniata</taxon>
        <taxon>Vertebrata</taxon>
        <taxon>Euteleostomi</taxon>
        <taxon>Actinopterygii</taxon>
        <taxon>Neopterygii</taxon>
        <taxon>Teleostei</taxon>
        <taxon>Ostariophysi</taxon>
        <taxon>Cypriniformes</taxon>
        <taxon>Cyprinidae</taxon>
        <taxon>Cyprininae</taxon>
        <taxon>Cyprinus</taxon>
    </lineage>
</organism>
<gene>
    <name evidence="7" type="primary">LOC109090902</name>
</gene>
<proteinExistence type="inferred from homology"/>
<dbReference type="AlphaFoldDB" id="A0A9R0A5P7"/>
<evidence type="ECO:0000256" key="4">
    <source>
        <dbReference type="SAM" id="Phobius"/>
    </source>
</evidence>
<dbReference type="PANTHER" id="PTHR35540:SF1">
    <property type="entry name" value="IZUMO SPERM-EGG FUSION PROTEIN 1"/>
    <property type="match status" value="1"/>
</dbReference>
<dbReference type="InterPro" id="IPR029389">
    <property type="entry name" value="IZUMO"/>
</dbReference>